<dbReference type="EC" id="5.4.3.8" evidence="8"/>
<keyword evidence="5 8" id="KW-0663">Pyridoxal phosphate</keyword>
<evidence type="ECO:0000256" key="7">
    <source>
        <dbReference type="ARBA" id="ARBA00023244"/>
    </source>
</evidence>
<evidence type="ECO:0000256" key="2">
    <source>
        <dbReference type="ARBA" id="ARBA00001933"/>
    </source>
</evidence>
<evidence type="ECO:0000256" key="3">
    <source>
        <dbReference type="ARBA" id="ARBA00004819"/>
    </source>
</evidence>
<dbReference type="PANTHER" id="PTHR43713:SF3">
    <property type="entry name" value="GLUTAMATE-1-SEMIALDEHYDE 2,1-AMINOMUTASE 1, CHLOROPLASTIC-RELATED"/>
    <property type="match status" value="1"/>
</dbReference>
<dbReference type="Gene3D" id="3.40.640.10">
    <property type="entry name" value="Type I PLP-dependent aspartate aminotransferase-like (Major domain)"/>
    <property type="match status" value="1"/>
</dbReference>
<dbReference type="RefSeq" id="WP_408976820.1">
    <property type="nucleotide sequence ID" value="NZ_JBJUVG010000002.1"/>
</dbReference>
<feature type="modified residue" description="N6-(pyridoxal phosphate)lysine" evidence="8">
    <location>
        <position position="269"/>
    </location>
</feature>
<gene>
    <name evidence="8 9" type="primary">hemL</name>
    <name evidence="9" type="ORF">ACKQTC_02320</name>
</gene>
<dbReference type="InterPro" id="IPR049704">
    <property type="entry name" value="Aminotrans_3_PPA_site"/>
</dbReference>
<dbReference type="NCBIfam" id="TIGR00713">
    <property type="entry name" value="hemL"/>
    <property type="match status" value="1"/>
</dbReference>
<keyword evidence="7 8" id="KW-0627">Porphyrin biosynthesis</keyword>
<comment type="similarity">
    <text evidence="4 8">Belongs to the class-III pyridoxal-phosphate-dependent aminotransferase family. HemL subfamily.</text>
</comment>
<dbReference type="InterPro" id="IPR015424">
    <property type="entry name" value="PyrdxlP-dep_Trfase"/>
</dbReference>
<comment type="caution">
    <text evidence="9">The sequence shown here is derived from an EMBL/GenBank/DDBJ whole genome shotgun (WGS) entry which is preliminary data.</text>
</comment>
<evidence type="ECO:0000313" key="9">
    <source>
        <dbReference type="EMBL" id="MFM9413204.1"/>
    </source>
</evidence>
<evidence type="ECO:0000256" key="4">
    <source>
        <dbReference type="ARBA" id="ARBA00008981"/>
    </source>
</evidence>
<comment type="pathway">
    <text evidence="3">Porphyrin-containing compound metabolism; protoporphyrin-IX biosynthesis; 5-aminolevulinate from L-glutamyl-tRNA(Glu): step 2/2.</text>
</comment>
<keyword evidence="10" id="KW-1185">Reference proteome</keyword>
<accession>A0ABW9GZJ0</accession>
<dbReference type="EMBL" id="JBJUVG010000002">
    <property type="protein sequence ID" value="MFM9413204.1"/>
    <property type="molecule type" value="Genomic_DNA"/>
</dbReference>
<comment type="catalytic activity">
    <reaction evidence="1 8">
        <text>(S)-4-amino-5-oxopentanoate = 5-aminolevulinate</text>
        <dbReference type="Rhea" id="RHEA:14265"/>
        <dbReference type="ChEBI" id="CHEBI:57501"/>
        <dbReference type="ChEBI" id="CHEBI:356416"/>
        <dbReference type="EC" id="5.4.3.8"/>
    </reaction>
</comment>
<comment type="subcellular location">
    <subcellularLocation>
        <location evidence="8">Cytoplasm</location>
    </subcellularLocation>
</comment>
<dbReference type="HAMAP" id="MF_00375">
    <property type="entry name" value="HemL_aminotrans_3"/>
    <property type="match status" value="1"/>
</dbReference>
<evidence type="ECO:0000313" key="10">
    <source>
        <dbReference type="Proteomes" id="UP001631949"/>
    </source>
</evidence>
<evidence type="ECO:0000256" key="5">
    <source>
        <dbReference type="ARBA" id="ARBA00022898"/>
    </source>
</evidence>
<dbReference type="PROSITE" id="PS00600">
    <property type="entry name" value="AA_TRANSFER_CLASS_3"/>
    <property type="match status" value="1"/>
</dbReference>
<sequence>MSLSFKKSQAAYEEAKKVIPGGVNSPVRAFKAVGNHPVFIQSGQGAHVTDIDGNELIDYICSWGPLIFGHNDKAVQEAVLSAVQNGTTFGMPTEIETTMAAKIIELIPSIEKVRMVSSGTEATMSALRLARGYTGREKIVKCGGCYHGHADHLLIQAGSGAMTFGVPSSPGVPENIAKETLTATYNDIASFKQLFEAYKDQIAAVIIEPIPGNMGLILPDQGFLEDLRTLTEANGTLLIFDEVISGFRASLGGAQKRFNIMPDLTCLGKIIGGGLPVGAFGGKAEVMDHLAPFGEVYQAGTLSGNPLAMTAGYTTLCELQKRDPYTQLEEKGKQLKEGLEEAAQKHGVPVSINHLGSLLTVFFTDQPVHSYADAQTSSTEAYRIFFESLLAEGIHLPPSQFECWFISTAHQDSDIEATLKAADHAFKAVAEAGQ</sequence>
<evidence type="ECO:0000256" key="6">
    <source>
        <dbReference type="ARBA" id="ARBA00023235"/>
    </source>
</evidence>
<dbReference type="CDD" id="cd00610">
    <property type="entry name" value="OAT_like"/>
    <property type="match status" value="1"/>
</dbReference>
<dbReference type="Proteomes" id="UP001631949">
    <property type="component" value="Unassembled WGS sequence"/>
</dbReference>
<dbReference type="InterPro" id="IPR005814">
    <property type="entry name" value="Aminotrans_3"/>
</dbReference>
<dbReference type="PANTHER" id="PTHR43713">
    <property type="entry name" value="GLUTAMATE-1-SEMIALDEHYDE 2,1-AMINOMUTASE"/>
    <property type="match status" value="1"/>
</dbReference>
<dbReference type="InterPro" id="IPR015422">
    <property type="entry name" value="PyrdxlP-dep_Trfase_small"/>
</dbReference>
<comment type="cofactor">
    <cofactor evidence="2 8">
        <name>pyridoxal 5'-phosphate</name>
        <dbReference type="ChEBI" id="CHEBI:597326"/>
    </cofactor>
</comment>
<comment type="subunit">
    <text evidence="8">Homodimer.</text>
</comment>
<dbReference type="Pfam" id="PF00202">
    <property type="entry name" value="Aminotran_3"/>
    <property type="match status" value="1"/>
</dbReference>
<dbReference type="NCBIfam" id="NF000818">
    <property type="entry name" value="PRK00062.1"/>
    <property type="match status" value="1"/>
</dbReference>
<organism evidence="9 10">
    <name type="scientific">Peptococcus simiae</name>
    <dbReference type="NCBI Taxonomy" id="1643805"/>
    <lineage>
        <taxon>Bacteria</taxon>
        <taxon>Bacillati</taxon>
        <taxon>Bacillota</taxon>
        <taxon>Clostridia</taxon>
        <taxon>Eubacteriales</taxon>
        <taxon>Peptococcaceae</taxon>
        <taxon>Peptococcus</taxon>
    </lineage>
</organism>
<name>A0ABW9GZJ0_9FIRM</name>
<reference evidence="9 10" key="1">
    <citation type="journal article" date="2016" name="Int. J. Syst. Evol. Microbiol.">
        <title>Peptococcus simiae sp. nov., isolated from rhesus macaque faeces and emended description of the genus Peptococcus.</title>
        <authorList>
            <person name="Shkoporov A.N."/>
            <person name="Efimov B.A."/>
            <person name="Kondova I."/>
            <person name="Ouwerling B."/>
            <person name="Chaplin A.V."/>
            <person name="Shcherbakova V.A."/>
            <person name="Langermans J.A.M."/>
        </authorList>
    </citation>
    <scope>NUCLEOTIDE SEQUENCE [LARGE SCALE GENOMIC DNA]</scope>
    <source>
        <strain evidence="9 10">M108</strain>
    </source>
</reference>
<keyword evidence="6 8" id="KW-0413">Isomerase</keyword>
<evidence type="ECO:0000256" key="1">
    <source>
        <dbReference type="ARBA" id="ARBA00001579"/>
    </source>
</evidence>
<dbReference type="Gene3D" id="3.90.1150.10">
    <property type="entry name" value="Aspartate Aminotransferase, domain 1"/>
    <property type="match status" value="1"/>
</dbReference>
<keyword evidence="8" id="KW-0963">Cytoplasm</keyword>
<proteinExistence type="inferred from homology"/>
<dbReference type="GO" id="GO:0042286">
    <property type="term" value="F:glutamate-1-semialdehyde 2,1-aminomutase activity"/>
    <property type="evidence" value="ECO:0007669"/>
    <property type="project" value="UniProtKB-EC"/>
</dbReference>
<dbReference type="InterPro" id="IPR015421">
    <property type="entry name" value="PyrdxlP-dep_Trfase_major"/>
</dbReference>
<dbReference type="InterPro" id="IPR004639">
    <property type="entry name" value="4pyrrol_synth_GluAld_NH2Trfase"/>
</dbReference>
<dbReference type="SUPFAM" id="SSF53383">
    <property type="entry name" value="PLP-dependent transferases"/>
    <property type="match status" value="1"/>
</dbReference>
<protein>
    <recommendedName>
        <fullName evidence="8">Glutamate-1-semialdehyde 2,1-aminomutase</fullName>
        <shortName evidence="8">GSA</shortName>
        <ecNumber evidence="8">5.4.3.8</ecNumber>
    </recommendedName>
    <alternativeName>
        <fullName evidence="8">Glutamate-1-semialdehyde aminotransferase</fullName>
        <shortName evidence="8">GSA-AT</shortName>
    </alternativeName>
</protein>
<evidence type="ECO:0000256" key="8">
    <source>
        <dbReference type="HAMAP-Rule" id="MF_00375"/>
    </source>
</evidence>